<comment type="caution">
    <text evidence="7">The sequence shown here is derived from an EMBL/GenBank/DDBJ whole genome shotgun (WGS) entry which is preliminary data.</text>
</comment>
<keyword evidence="3" id="KW-0479">Metal-binding</keyword>
<dbReference type="GO" id="GO:0016705">
    <property type="term" value="F:oxidoreductase activity, acting on paired donors, with incorporation or reduction of molecular oxygen"/>
    <property type="evidence" value="ECO:0007669"/>
    <property type="project" value="InterPro"/>
</dbReference>
<sequence length="278" mass="30723">MNRLKQEEKTAVDRSKAKGQSHKLPPGPWKLPLIGNLHQLFFSLPHRSLRDLAKKYGPIMQLQLGEVLAIIISSPKVVEEVLKTHDTALANRPSVLAIEAMSYGNSAGVPINLSEKIFSSTYCIASRAAIGKKCKYEKEFISLIQETFTLSGGFDLPDLFPSLKFLGFLTGMKSALEKIQQNLDKILDDIVNEHKMKRLANSTNKHEPGPGDDDGDDDLVDVLLKLQEMGELEFSVTSNHIKAVTQDIFTGAILVSIMTWLPSCLPDPVNRTVAFAPL</sequence>
<evidence type="ECO:0000313" key="7">
    <source>
        <dbReference type="EMBL" id="KAF3955178.1"/>
    </source>
</evidence>
<dbReference type="InterPro" id="IPR002401">
    <property type="entry name" value="Cyt_P450_E_grp-I"/>
</dbReference>
<dbReference type="PRINTS" id="PR00463">
    <property type="entry name" value="EP450I"/>
</dbReference>
<dbReference type="Pfam" id="PF00067">
    <property type="entry name" value="p450"/>
    <property type="match status" value="2"/>
</dbReference>
<dbReference type="InterPro" id="IPR001128">
    <property type="entry name" value="Cyt_P450"/>
</dbReference>
<dbReference type="PANTHER" id="PTHR47955:SF8">
    <property type="entry name" value="CYTOCHROME P450 71D11-LIKE"/>
    <property type="match status" value="1"/>
</dbReference>
<evidence type="ECO:0000256" key="4">
    <source>
        <dbReference type="ARBA" id="ARBA00023002"/>
    </source>
</evidence>
<name>A0A8J4R038_9ROSI</name>
<comment type="similarity">
    <text evidence="1">Belongs to the cytochrome P450 family.</text>
</comment>
<dbReference type="GO" id="GO:0020037">
    <property type="term" value="F:heme binding"/>
    <property type="evidence" value="ECO:0007669"/>
    <property type="project" value="InterPro"/>
</dbReference>
<dbReference type="SUPFAM" id="SSF48264">
    <property type="entry name" value="Cytochrome P450"/>
    <property type="match status" value="1"/>
</dbReference>
<feature type="compositionally biased region" description="Basic and acidic residues" evidence="6">
    <location>
        <begin position="1"/>
        <end position="16"/>
    </location>
</feature>
<protein>
    <submittedName>
        <fullName evidence="7">Uncharacterized protein</fullName>
    </submittedName>
</protein>
<evidence type="ECO:0000256" key="2">
    <source>
        <dbReference type="ARBA" id="ARBA00022617"/>
    </source>
</evidence>
<dbReference type="OrthoDB" id="2789670at2759"/>
<dbReference type="Proteomes" id="UP000737018">
    <property type="component" value="Unassembled WGS sequence"/>
</dbReference>
<feature type="region of interest" description="Disordered" evidence="6">
    <location>
        <begin position="1"/>
        <end position="27"/>
    </location>
</feature>
<dbReference type="EMBL" id="JRKL02003460">
    <property type="protein sequence ID" value="KAF3955178.1"/>
    <property type="molecule type" value="Genomic_DNA"/>
</dbReference>
<evidence type="ECO:0000256" key="5">
    <source>
        <dbReference type="ARBA" id="ARBA00023004"/>
    </source>
</evidence>
<evidence type="ECO:0000256" key="6">
    <source>
        <dbReference type="SAM" id="MobiDB-lite"/>
    </source>
</evidence>
<evidence type="ECO:0000313" key="8">
    <source>
        <dbReference type="Proteomes" id="UP000737018"/>
    </source>
</evidence>
<proteinExistence type="inferred from homology"/>
<gene>
    <name evidence="7" type="ORF">CMV_019576</name>
</gene>
<keyword evidence="8" id="KW-1185">Reference proteome</keyword>
<dbReference type="AlphaFoldDB" id="A0A8J4R038"/>
<dbReference type="InterPro" id="IPR036396">
    <property type="entry name" value="Cyt_P450_sf"/>
</dbReference>
<reference evidence="7" key="1">
    <citation type="submission" date="2020-03" db="EMBL/GenBank/DDBJ databases">
        <title>Castanea mollissima Vanexum genome sequencing.</title>
        <authorList>
            <person name="Staton M."/>
        </authorList>
    </citation>
    <scope>NUCLEOTIDE SEQUENCE</scope>
    <source>
        <tissue evidence="7">Leaf</tissue>
    </source>
</reference>
<organism evidence="7 8">
    <name type="scientific">Castanea mollissima</name>
    <name type="common">Chinese chestnut</name>
    <dbReference type="NCBI Taxonomy" id="60419"/>
    <lineage>
        <taxon>Eukaryota</taxon>
        <taxon>Viridiplantae</taxon>
        <taxon>Streptophyta</taxon>
        <taxon>Embryophyta</taxon>
        <taxon>Tracheophyta</taxon>
        <taxon>Spermatophyta</taxon>
        <taxon>Magnoliopsida</taxon>
        <taxon>eudicotyledons</taxon>
        <taxon>Gunneridae</taxon>
        <taxon>Pentapetalae</taxon>
        <taxon>rosids</taxon>
        <taxon>fabids</taxon>
        <taxon>Fagales</taxon>
        <taxon>Fagaceae</taxon>
        <taxon>Castanea</taxon>
    </lineage>
</organism>
<accession>A0A8J4R038</accession>
<dbReference type="GO" id="GO:0005506">
    <property type="term" value="F:iron ion binding"/>
    <property type="evidence" value="ECO:0007669"/>
    <property type="project" value="InterPro"/>
</dbReference>
<keyword evidence="2" id="KW-0349">Heme</keyword>
<evidence type="ECO:0000256" key="3">
    <source>
        <dbReference type="ARBA" id="ARBA00022723"/>
    </source>
</evidence>
<dbReference type="Gene3D" id="1.10.630.10">
    <property type="entry name" value="Cytochrome P450"/>
    <property type="match status" value="1"/>
</dbReference>
<dbReference type="GO" id="GO:0004497">
    <property type="term" value="F:monooxygenase activity"/>
    <property type="evidence" value="ECO:0007669"/>
    <property type="project" value="InterPro"/>
</dbReference>
<keyword evidence="4" id="KW-0560">Oxidoreductase</keyword>
<dbReference type="PANTHER" id="PTHR47955">
    <property type="entry name" value="CYTOCHROME P450 FAMILY 71 PROTEIN"/>
    <property type="match status" value="1"/>
</dbReference>
<evidence type="ECO:0000256" key="1">
    <source>
        <dbReference type="ARBA" id="ARBA00010617"/>
    </source>
</evidence>
<keyword evidence="5" id="KW-0408">Iron</keyword>